<organism evidence="1 2">
    <name type="scientific">Pseudocercospora eumusae</name>
    <dbReference type="NCBI Taxonomy" id="321146"/>
    <lineage>
        <taxon>Eukaryota</taxon>
        <taxon>Fungi</taxon>
        <taxon>Dikarya</taxon>
        <taxon>Ascomycota</taxon>
        <taxon>Pezizomycotina</taxon>
        <taxon>Dothideomycetes</taxon>
        <taxon>Dothideomycetidae</taxon>
        <taxon>Mycosphaerellales</taxon>
        <taxon>Mycosphaerellaceae</taxon>
        <taxon>Pseudocercospora</taxon>
    </lineage>
</organism>
<dbReference type="SUPFAM" id="SSF81383">
    <property type="entry name" value="F-box domain"/>
    <property type="match status" value="1"/>
</dbReference>
<accession>A0A139GVI7</accession>
<sequence length="225" mass="25636">MAAGRVFAIPELVEAILLRLPTKDLLLSKRISRTFRDAHGSQKIKRALFLIPGTALDTSDEASFPMPRFSASRRRLELWWNQNGLEVPLTETANHGVSFNPLLVQKFSGQHLGIPADYEHYRNEIAIKMPLQHISKHSSCRQMFISQPPLKVLTASSNAVSWRLPCIEHPTFTSKKRAERFFELLEELDWILTEFADPRLGFTSKEELWRWGVGLCTVPAGQKAE</sequence>
<keyword evidence="2" id="KW-1185">Reference proteome</keyword>
<dbReference type="OrthoDB" id="3635859at2759"/>
<dbReference type="InterPro" id="IPR036047">
    <property type="entry name" value="F-box-like_dom_sf"/>
</dbReference>
<reference evidence="1 2" key="1">
    <citation type="submission" date="2015-07" db="EMBL/GenBank/DDBJ databases">
        <title>Comparative genomics of the Sigatoka disease complex on banana suggests a link between parallel evolutionary changes in Pseudocercospora fijiensis and Pseudocercospora eumusae and increased virulence on the banana host.</title>
        <authorList>
            <person name="Chang T.-C."/>
            <person name="Salvucci A."/>
            <person name="Crous P.W."/>
            <person name="Stergiopoulos I."/>
        </authorList>
    </citation>
    <scope>NUCLEOTIDE SEQUENCE [LARGE SCALE GENOMIC DNA]</scope>
    <source>
        <strain evidence="1 2">CBS 114824</strain>
    </source>
</reference>
<proteinExistence type="predicted"/>
<evidence type="ECO:0000313" key="1">
    <source>
        <dbReference type="EMBL" id="KXS94191.1"/>
    </source>
</evidence>
<evidence type="ECO:0000313" key="2">
    <source>
        <dbReference type="Proteomes" id="UP000070133"/>
    </source>
</evidence>
<evidence type="ECO:0008006" key="3">
    <source>
        <dbReference type="Google" id="ProtNLM"/>
    </source>
</evidence>
<dbReference type="AlphaFoldDB" id="A0A139GVI7"/>
<gene>
    <name evidence="1" type="ORF">AC578_3329</name>
</gene>
<comment type="caution">
    <text evidence="1">The sequence shown here is derived from an EMBL/GenBank/DDBJ whole genome shotgun (WGS) entry which is preliminary data.</text>
</comment>
<dbReference type="Proteomes" id="UP000070133">
    <property type="component" value="Unassembled WGS sequence"/>
</dbReference>
<dbReference type="EMBL" id="LFZN01000314">
    <property type="protein sequence ID" value="KXS94191.1"/>
    <property type="molecule type" value="Genomic_DNA"/>
</dbReference>
<protein>
    <recommendedName>
        <fullName evidence="3">F-box domain-containing protein</fullName>
    </recommendedName>
</protein>
<name>A0A139GVI7_9PEZI</name>